<dbReference type="AlphaFoldDB" id="A0A433ZS21"/>
<geneLocation type="plasmid" evidence="3">
    <name>unnamed1</name>
</geneLocation>
<evidence type="ECO:0000259" key="2">
    <source>
        <dbReference type="PROSITE" id="PS50983"/>
    </source>
</evidence>
<dbReference type="PROSITE" id="PS50983">
    <property type="entry name" value="FE_B12_PBP"/>
    <property type="match status" value="1"/>
</dbReference>
<reference evidence="3 4" key="1">
    <citation type="submission" date="2017-08" db="EMBL/GenBank/DDBJ databases">
        <title>Draft genome sequence of pheromone producing symbiont Morganella morganii, of the female New Zealand grass grub Costelytra giveni.</title>
        <authorList>
            <person name="Laugraud A."/>
            <person name="Young S.D."/>
            <person name="Hurst M.H."/>
        </authorList>
    </citation>
    <scope>NUCLEOTIDE SEQUENCE [LARGE SCALE GENOMIC DNA]</scope>
    <source>
        <strain evidence="3 4">MMsCG</strain>
        <plasmid evidence="3">unnamed1</plasmid>
    </source>
</reference>
<dbReference type="Proteomes" id="UP000286908">
    <property type="component" value="Unassembled WGS sequence"/>
</dbReference>
<dbReference type="InterPro" id="IPR002491">
    <property type="entry name" value="ABC_transptr_periplasmic_BD"/>
</dbReference>
<dbReference type="Gene3D" id="3.40.50.1980">
    <property type="entry name" value="Nitrogenase molybdenum iron protein domain"/>
    <property type="match status" value="2"/>
</dbReference>
<dbReference type="InterPro" id="IPR050902">
    <property type="entry name" value="ABC_Transporter_SBP"/>
</dbReference>
<gene>
    <name evidence="3" type="ORF">CKG00_14445</name>
</gene>
<sequence length="365" mass="40515">MKPLFTGLLLMVFSLLCGAKTVTDSLGRTVTVPDDPQRIVLGESRMLYTLALIETGNPAARVVGWPADLQRLDVQTWEKYTAAFPAIRDIAIVGNDNFSQLSIEKIIALEPDLIIMPVYAKSRPDETQFAYQTAAAGIPVIYLDFRVDPLRNTVPSLKTLGDVLNRQEKTAAFIAFYQQHMDVIRSRLAMHNPHRSKVLLQLHLGKKAECCTTAASGNLADLLAFSGGDNIAAGKFSGVFGRISPEQVLSDNPEYYLVTGSGGRDNPGQLQLGPDLRADTAQQSLREQLQKDPVIAALPAIREGRTAALWHHVYLSPWHLLAAEFFARELHPDLFSDVDPQNTLDEMNRRFLTLPETGTYWLFSR</sequence>
<evidence type="ECO:0000313" key="4">
    <source>
        <dbReference type="Proteomes" id="UP000286908"/>
    </source>
</evidence>
<proteinExistence type="predicted"/>
<comment type="caution">
    <text evidence="3">The sequence shown here is derived from an EMBL/GenBank/DDBJ whole genome shotgun (WGS) entry which is preliminary data.</text>
</comment>
<accession>A0A433ZS21</accession>
<feature type="chain" id="PRO_5019552583" description="Fe/B12 periplasmic-binding domain-containing protein" evidence="1">
    <location>
        <begin position="20"/>
        <end position="365"/>
    </location>
</feature>
<dbReference type="SUPFAM" id="SSF53807">
    <property type="entry name" value="Helical backbone' metal receptor"/>
    <property type="match status" value="1"/>
</dbReference>
<organism evidence="3 4">
    <name type="scientific">Morganella morganii</name>
    <name type="common">Proteus morganii</name>
    <dbReference type="NCBI Taxonomy" id="582"/>
    <lineage>
        <taxon>Bacteria</taxon>
        <taxon>Pseudomonadati</taxon>
        <taxon>Pseudomonadota</taxon>
        <taxon>Gammaproteobacteria</taxon>
        <taxon>Enterobacterales</taxon>
        <taxon>Morganellaceae</taxon>
        <taxon>Morganella</taxon>
    </lineage>
</organism>
<dbReference type="OrthoDB" id="9775594at2"/>
<dbReference type="EMBL" id="NRQY01000002">
    <property type="protein sequence ID" value="RUT64920.1"/>
    <property type="molecule type" value="Genomic_DNA"/>
</dbReference>
<protein>
    <recommendedName>
        <fullName evidence="2">Fe/B12 periplasmic-binding domain-containing protein</fullName>
    </recommendedName>
</protein>
<keyword evidence="3" id="KW-0614">Plasmid</keyword>
<dbReference type="PANTHER" id="PTHR30535:SF34">
    <property type="entry name" value="MOLYBDATE-BINDING PROTEIN MOLA"/>
    <property type="match status" value="1"/>
</dbReference>
<keyword evidence="1" id="KW-0732">Signal</keyword>
<feature type="signal peptide" evidence="1">
    <location>
        <begin position="1"/>
        <end position="19"/>
    </location>
</feature>
<evidence type="ECO:0000313" key="3">
    <source>
        <dbReference type="EMBL" id="RUT64920.1"/>
    </source>
</evidence>
<dbReference type="PANTHER" id="PTHR30535">
    <property type="entry name" value="VITAMIN B12-BINDING PROTEIN"/>
    <property type="match status" value="1"/>
</dbReference>
<feature type="domain" description="Fe/B12 periplasmic-binding" evidence="2">
    <location>
        <begin position="38"/>
        <end position="338"/>
    </location>
</feature>
<dbReference type="Pfam" id="PF01497">
    <property type="entry name" value="Peripla_BP_2"/>
    <property type="match status" value="1"/>
</dbReference>
<evidence type="ECO:0000256" key="1">
    <source>
        <dbReference type="SAM" id="SignalP"/>
    </source>
</evidence>
<name>A0A433ZS21_MORMO</name>